<evidence type="ECO:0000259" key="2">
    <source>
        <dbReference type="PROSITE" id="PS51819"/>
    </source>
</evidence>
<keyword evidence="4" id="KW-1185">Reference proteome</keyword>
<reference evidence="4" key="1">
    <citation type="journal article" date="2019" name="Int. J. Syst. Evol. Microbiol.">
        <title>The Global Catalogue of Microorganisms (GCM) 10K type strain sequencing project: providing services to taxonomists for standard genome sequencing and annotation.</title>
        <authorList>
            <consortium name="The Broad Institute Genomics Platform"/>
            <consortium name="The Broad Institute Genome Sequencing Center for Infectious Disease"/>
            <person name="Wu L."/>
            <person name="Ma J."/>
        </authorList>
    </citation>
    <scope>NUCLEOTIDE SEQUENCE [LARGE SCALE GENOMIC DNA]</scope>
    <source>
        <strain evidence="4">KCTC 42730</strain>
    </source>
</reference>
<name>A0ABV7CIU0_9GAMM</name>
<dbReference type="PANTHER" id="PTHR36113">
    <property type="entry name" value="LYASE, PUTATIVE-RELATED-RELATED"/>
    <property type="match status" value="1"/>
</dbReference>
<dbReference type="RefSeq" id="WP_377123225.1">
    <property type="nucleotide sequence ID" value="NZ_JBHRSD010000014.1"/>
</dbReference>
<feature type="domain" description="VOC" evidence="2">
    <location>
        <begin position="5"/>
        <end position="111"/>
    </location>
</feature>
<dbReference type="Proteomes" id="UP001595453">
    <property type="component" value="Unassembled WGS sequence"/>
</dbReference>
<comment type="caution">
    <text evidence="3">The sequence shown here is derived from an EMBL/GenBank/DDBJ whole genome shotgun (WGS) entry which is preliminary data.</text>
</comment>
<protein>
    <submittedName>
        <fullName evidence="3">VOC family protein</fullName>
    </submittedName>
</protein>
<evidence type="ECO:0000313" key="4">
    <source>
        <dbReference type="Proteomes" id="UP001595453"/>
    </source>
</evidence>
<dbReference type="InterPro" id="IPR037523">
    <property type="entry name" value="VOC_core"/>
</dbReference>
<evidence type="ECO:0000256" key="1">
    <source>
        <dbReference type="ARBA" id="ARBA00022723"/>
    </source>
</evidence>
<dbReference type="PANTHER" id="PTHR36113:SF6">
    <property type="entry name" value="FOSFOMYCIN RESISTANCE PROTEIN FOSX"/>
    <property type="match status" value="1"/>
</dbReference>
<keyword evidence="1" id="KW-0479">Metal-binding</keyword>
<dbReference type="EMBL" id="JBHRSD010000014">
    <property type="protein sequence ID" value="MFC3032579.1"/>
    <property type="molecule type" value="Genomic_DNA"/>
</dbReference>
<dbReference type="Gene3D" id="3.10.180.10">
    <property type="entry name" value="2,3-Dihydroxybiphenyl 1,2-Dioxygenase, domain 1"/>
    <property type="match status" value="1"/>
</dbReference>
<sequence length="131" mass="14718">MSIQGVNHITLTVSNLDRALHFYCQVLGFKAEVKWAKGAYLSAPNVWLCLNLGEPQPAQDYSHIAFSASITTIDKLKQQLSPDQLWQDNRSEGASLYLLDPDGHKLELHHSSLSSRLAALSIKPYQDLEWL</sequence>
<dbReference type="InterPro" id="IPR004360">
    <property type="entry name" value="Glyas_Fos-R_dOase_dom"/>
</dbReference>
<evidence type="ECO:0000313" key="3">
    <source>
        <dbReference type="EMBL" id="MFC3032579.1"/>
    </source>
</evidence>
<dbReference type="InterPro" id="IPR018146">
    <property type="entry name" value="Glyoxalase_1_CS"/>
</dbReference>
<dbReference type="InterPro" id="IPR029068">
    <property type="entry name" value="Glyas_Bleomycin-R_OHBP_Dase"/>
</dbReference>
<dbReference type="Pfam" id="PF00903">
    <property type="entry name" value="Glyoxalase"/>
    <property type="match status" value="1"/>
</dbReference>
<dbReference type="SUPFAM" id="SSF54593">
    <property type="entry name" value="Glyoxalase/Bleomycin resistance protein/Dihydroxybiphenyl dioxygenase"/>
    <property type="match status" value="1"/>
</dbReference>
<dbReference type="PROSITE" id="PS51819">
    <property type="entry name" value="VOC"/>
    <property type="match status" value="1"/>
</dbReference>
<dbReference type="PROSITE" id="PS00934">
    <property type="entry name" value="GLYOXALASE_I_1"/>
    <property type="match status" value="1"/>
</dbReference>
<accession>A0ABV7CIU0</accession>
<organism evidence="3 4">
    <name type="scientific">Pseudoalteromonas fenneropenaei</name>
    <dbReference type="NCBI Taxonomy" id="1737459"/>
    <lineage>
        <taxon>Bacteria</taxon>
        <taxon>Pseudomonadati</taxon>
        <taxon>Pseudomonadota</taxon>
        <taxon>Gammaproteobacteria</taxon>
        <taxon>Alteromonadales</taxon>
        <taxon>Pseudoalteromonadaceae</taxon>
        <taxon>Pseudoalteromonas</taxon>
    </lineage>
</organism>
<gene>
    <name evidence="3" type="ORF">ACFOEE_08615</name>
</gene>
<proteinExistence type="predicted"/>
<dbReference type="InterPro" id="IPR051332">
    <property type="entry name" value="Fosfomycin_Res_Enzymes"/>
</dbReference>